<keyword evidence="1" id="KW-0732">Signal</keyword>
<dbReference type="PANTHER" id="PTHR37273:SF1">
    <property type="entry name" value="ADL397C-AP"/>
    <property type="match status" value="1"/>
</dbReference>
<reference evidence="3 4" key="1">
    <citation type="submission" date="2015-07" db="EMBL/GenBank/DDBJ databases">
        <title>Draft Genome Sequence of Malassezia furfur CBS1878 and Malassezia pachydermatis CBS1879.</title>
        <authorList>
            <person name="Triana S."/>
            <person name="Ohm R."/>
            <person name="Gonzalez A."/>
            <person name="DeCock H."/>
            <person name="Restrepo S."/>
            <person name="Celis A."/>
        </authorList>
    </citation>
    <scope>NUCLEOTIDE SEQUENCE [LARGE SCALE GENOMIC DNA]</scope>
    <source>
        <strain evidence="3 4">CBS 1879</strain>
    </source>
</reference>
<sequence>MYLRALVTILATVAVSLAVAVETAQDAAQHLRAMLVDDTTHYVAAMGGIAANNISAIMATEYFAPCFQDAHNGDLLFLALTVSEQWRLALSPNRTTTVSVHNSPDMSVVDVRHARQSAAGRQVWQAERPMWRRGMASKGRATMYGTMHALAPDTKGLDDLAQCFTAHHPDADAWTPHAHGNPHSAVWVRFEPTRIYYVGGFGDEHYIGDIDVDTYRAAKLGLHNDADTANALYIQSSIYDSV</sequence>
<accession>A0A0M9VPK7</accession>
<comment type="caution">
    <text evidence="3">The sequence shown here is derived from an EMBL/GenBank/DDBJ whole genome shotgun (WGS) entry which is preliminary data.</text>
</comment>
<organism evidence="3 4">
    <name type="scientific">Malassezia pachydermatis</name>
    <dbReference type="NCBI Taxonomy" id="77020"/>
    <lineage>
        <taxon>Eukaryota</taxon>
        <taxon>Fungi</taxon>
        <taxon>Dikarya</taxon>
        <taxon>Basidiomycota</taxon>
        <taxon>Ustilaginomycotina</taxon>
        <taxon>Malasseziomycetes</taxon>
        <taxon>Malasseziales</taxon>
        <taxon>Malasseziaceae</taxon>
        <taxon>Malassezia</taxon>
    </lineage>
</organism>
<dbReference type="GeneID" id="28727554"/>
<dbReference type="Proteomes" id="UP000037751">
    <property type="component" value="Unassembled WGS sequence"/>
</dbReference>
<proteinExistence type="predicted"/>
<feature type="signal peptide" evidence="1">
    <location>
        <begin position="1"/>
        <end position="18"/>
    </location>
</feature>
<dbReference type="PANTHER" id="PTHR37273">
    <property type="entry name" value="CHROMOSOME 8, WHOLE GENOME SHOTGUN SEQUENCE"/>
    <property type="match status" value="1"/>
</dbReference>
<dbReference type="VEuPathDB" id="FungiDB:Malapachy_1169"/>
<evidence type="ECO:0000313" key="4">
    <source>
        <dbReference type="Proteomes" id="UP000037751"/>
    </source>
</evidence>
<feature type="chain" id="PRO_5005839181" description="CREG-like beta-barrel domain-containing protein" evidence="1">
    <location>
        <begin position="19"/>
        <end position="242"/>
    </location>
</feature>
<evidence type="ECO:0000256" key="1">
    <source>
        <dbReference type="SAM" id="SignalP"/>
    </source>
</evidence>
<gene>
    <name evidence="3" type="ORF">Malapachy_1169</name>
</gene>
<dbReference type="Gene3D" id="2.30.110.10">
    <property type="entry name" value="Electron Transport, Fmn-binding Protein, Chain A"/>
    <property type="match status" value="1"/>
</dbReference>
<dbReference type="AlphaFoldDB" id="A0A0M9VPK7"/>
<keyword evidence="4" id="KW-1185">Reference proteome</keyword>
<protein>
    <recommendedName>
        <fullName evidence="2">CREG-like beta-barrel domain-containing protein</fullName>
    </recommendedName>
</protein>
<name>A0A0M9VPK7_9BASI</name>
<dbReference type="SUPFAM" id="SSF50475">
    <property type="entry name" value="FMN-binding split barrel"/>
    <property type="match status" value="1"/>
</dbReference>
<dbReference type="Pfam" id="PF13883">
    <property type="entry name" value="CREG_beta-barrel"/>
    <property type="match status" value="1"/>
</dbReference>
<dbReference type="OrthoDB" id="2138282at2759"/>
<dbReference type="InterPro" id="IPR055343">
    <property type="entry name" value="CREG_beta-barrel"/>
</dbReference>
<evidence type="ECO:0000259" key="2">
    <source>
        <dbReference type="Pfam" id="PF13883"/>
    </source>
</evidence>
<dbReference type="RefSeq" id="XP_017992134.1">
    <property type="nucleotide sequence ID" value="XM_018135679.1"/>
</dbReference>
<dbReference type="STRING" id="77020.A0A0M9VPK7"/>
<evidence type="ECO:0000313" key="3">
    <source>
        <dbReference type="EMBL" id="KOS14502.1"/>
    </source>
</evidence>
<dbReference type="EMBL" id="LGAV01000003">
    <property type="protein sequence ID" value="KOS14502.1"/>
    <property type="molecule type" value="Genomic_DNA"/>
</dbReference>
<dbReference type="InterPro" id="IPR012349">
    <property type="entry name" value="Split_barrel_FMN-bd"/>
</dbReference>
<feature type="domain" description="CREG-like beta-barrel" evidence="2">
    <location>
        <begin position="24"/>
        <end position="215"/>
    </location>
</feature>